<sequence length="69" mass="7513">MSIETRAFLRDRARTEDLIAAATDCGPAAWSHAHLARLYRARCIDTVGEAAACRDCDMQADCRTLISAG</sequence>
<accession>A0ABQ3LLD0</accession>
<evidence type="ECO:0000313" key="2">
    <source>
        <dbReference type="Proteomes" id="UP000652430"/>
    </source>
</evidence>
<dbReference type="RefSeq" id="WP_189676165.1">
    <property type="nucleotide sequence ID" value="NZ_BNAQ01000002.1"/>
</dbReference>
<reference evidence="2" key="1">
    <citation type="journal article" date="2019" name="Int. J. Syst. Evol. Microbiol.">
        <title>The Global Catalogue of Microorganisms (GCM) 10K type strain sequencing project: providing services to taxonomists for standard genome sequencing and annotation.</title>
        <authorList>
            <consortium name="The Broad Institute Genomics Platform"/>
            <consortium name="The Broad Institute Genome Sequencing Center for Infectious Disease"/>
            <person name="Wu L."/>
            <person name="Ma J."/>
        </authorList>
    </citation>
    <scope>NUCLEOTIDE SEQUENCE [LARGE SCALE GENOMIC DNA]</scope>
    <source>
        <strain evidence="2">CGMCC 1.8957</strain>
    </source>
</reference>
<comment type="caution">
    <text evidence="1">The sequence shown here is derived from an EMBL/GenBank/DDBJ whole genome shotgun (WGS) entry which is preliminary data.</text>
</comment>
<keyword evidence="2" id="KW-1185">Reference proteome</keyword>
<gene>
    <name evidence="1" type="ORF">GCM10008023_20760</name>
</gene>
<organism evidence="1 2">
    <name type="scientific">Sphingomonas glacialis</name>
    <dbReference type="NCBI Taxonomy" id="658225"/>
    <lineage>
        <taxon>Bacteria</taxon>
        <taxon>Pseudomonadati</taxon>
        <taxon>Pseudomonadota</taxon>
        <taxon>Alphaproteobacteria</taxon>
        <taxon>Sphingomonadales</taxon>
        <taxon>Sphingomonadaceae</taxon>
        <taxon>Sphingomonas</taxon>
    </lineage>
</organism>
<protein>
    <submittedName>
        <fullName evidence="1">Uncharacterized protein</fullName>
    </submittedName>
</protein>
<evidence type="ECO:0000313" key="1">
    <source>
        <dbReference type="EMBL" id="GHH16590.1"/>
    </source>
</evidence>
<proteinExistence type="predicted"/>
<dbReference type="EMBL" id="BNAQ01000002">
    <property type="protein sequence ID" value="GHH16590.1"/>
    <property type="molecule type" value="Genomic_DNA"/>
</dbReference>
<dbReference type="Proteomes" id="UP000652430">
    <property type="component" value="Unassembled WGS sequence"/>
</dbReference>
<name>A0ABQ3LLD0_9SPHN</name>